<protein>
    <recommendedName>
        <fullName evidence="3">Altered inheritance of mitochondria protein 9, mitochondrial</fullName>
    </recommendedName>
    <alternativeName>
        <fullName evidence="6">Found in mitochondrial proteome protein 29</fullName>
    </alternativeName>
</protein>
<dbReference type="InterPro" id="IPR002575">
    <property type="entry name" value="Aminoglycoside_PTrfase"/>
</dbReference>
<dbReference type="InterPro" id="IPR011009">
    <property type="entry name" value="Kinase-like_dom_sf"/>
</dbReference>
<dbReference type="Pfam" id="PF01636">
    <property type="entry name" value="APH"/>
    <property type="match status" value="1"/>
</dbReference>
<proteinExistence type="inferred from homology"/>
<dbReference type="InterPro" id="IPR051035">
    <property type="entry name" value="Mito_inheritance_9"/>
</dbReference>
<dbReference type="PANTHER" id="PTHR36091:SF1">
    <property type="entry name" value="ALTERED INHERITANCE OF MITOCHONDRIA PROTEIN 9, MITOCHONDRIAL"/>
    <property type="match status" value="1"/>
</dbReference>
<evidence type="ECO:0000256" key="7">
    <source>
        <dbReference type="SAM" id="Coils"/>
    </source>
</evidence>
<accession>A0A6G1IZX0</accession>
<keyword evidence="5" id="KW-0496">Mitochondrion</keyword>
<evidence type="ECO:0000256" key="6">
    <source>
        <dbReference type="ARBA" id="ARBA00031849"/>
    </source>
</evidence>
<evidence type="ECO:0000256" key="2">
    <source>
        <dbReference type="ARBA" id="ARBA00005543"/>
    </source>
</evidence>
<keyword evidence="10" id="KW-1185">Reference proteome</keyword>
<feature type="domain" description="Aminoglycoside phosphotransferase" evidence="8">
    <location>
        <begin position="262"/>
        <end position="320"/>
    </location>
</feature>
<name>A0A6G1IZX0_9PLEO</name>
<dbReference type="OrthoDB" id="2831558at2759"/>
<dbReference type="Proteomes" id="UP000799291">
    <property type="component" value="Unassembled WGS sequence"/>
</dbReference>
<dbReference type="GO" id="GO:0005739">
    <property type="term" value="C:mitochondrion"/>
    <property type="evidence" value="ECO:0007669"/>
    <property type="project" value="UniProtKB-SubCell"/>
</dbReference>
<sequence length="477" mass="54125">MFRSRSARLRFSLRSIKLIPEQQCRSISRSSRDNFFKFTRGRFVIGEAESLQKREIRFDMNKLASVAADTVGAAWCVFLMTIENGREVVAMVSNPNTGIPYFTTASEIATMDFLLLDTPAPRVHSWNSQANYHPVGTEFNIMDKTEGIPLSQKQWLSVSFSHYGSLYYARDVQPLTGNHYIKDGKVAQDSKVAIGPACSRDWVDGGRSNLDIDKRPWVSFTQYLQTTGAREAKTVQTSRLTKQIALFCGPSLYQPDPEKKLTAFACYRQIVDALDPKDAAITNPYLWHNDLHDDNIFADPQNPGKITGIIDWQSCHVSPLFNQNLEPAFLDWDGLEPETLDLAPRSNPSRLSREEKSAAIRENSVQNMFIGWRKLMHAKNPDLYCVVEFRKRSLLVDLKDTWGDLPAVTRDVPYPFDFSEADVERIKSDSDRAIAGTDLVAEHEQYDDCKAALGEIKAQILEELAETKEERAEYELC</sequence>
<organism evidence="9 10">
    <name type="scientific">Lentithecium fluviatile CBS 122367</name>
    <dbReference type="NCBI Taxonomy" id="1168545"/>
    <lineage>
        <taxon>Eukaryota</taxon>
        <taxon>Fungi</taxon>
        <taxon>Dikarya</taxon>
        <taxon>Ascomycota</taxon>
        <taxon>Pezizomycotina</taxon>
        <taxon>Dothideomycetes</taxon>
        <taxon>Pleosporomycetidae</taxon>
        <taxon>Pleosporales</taxon>
        <taxon>Massarineae</taxon>
        <taxon>Lentitheciaceae</taxon>
        <taxon>Lentithecium</taxon>
    </lineage>
</organism>
<keyword evidence="4" id="KW-0809">Transit peptide</keyword>
<evidence type="ECO:0000256" key="5">
    <source>
        <dbReference type="ARBA" id="ARBA00023128"/>
    </source>
</evidence>
<dbReference type="EMBL" id="MU005584">
    <property type="protein sequence ID" value="KAF2683513.1"/>
    <property type="molecule type" value="Genomic_DNA"/>
</dbReference>
<reference evidence="9" key="1">
    <citation type="journal article" date="2020" name="Stud. Mycol.">
        <title>101 Dothideomycetes genomes: a test case for predicting lifestyles and emergence of pathogens.</title>
        <authorList>
            <person name="Haridas S."/>
            <person name="Albert R."/>
            <person name="Binder M."/>
            <person name="Bloem J."/>
            <person name="Labutti K."/>
            <person name="Salamov A."/>
            <person name="Andreopoulos B."/>
            <person name="Baker S."/>
            <person name="Barry K."/>
            <person name="Bills G."/>
            <person name="Bluhm B."/>
            <person name="Cannon C."/>
            <person name="Castanera R."/>
            <person name="Culley D."/>
            <person name="Daum C."/>
            <person name="Ezra D."/>
            <person name="Gonzalez J."/>
            <person name="Henrissat B."/>
            <person name="Kuo A."/>
            <person name="Liang C."/>
            <person name="Lipzen A."/>
            <person name="Lutzoni F."/>
            <person name="Magnuson J."/>
            <person name="Mondo S."/>
            <person name="Nolan M."/>
            <person name="Ohm R."/>
            <person name="Pangilinan J."/>
            <person name="Park H.-J."/>
            <person name="Ramirez L."/>
            <person name="Alfaro M."/>
            <person name="Sun H."/>
            <person name="Tritt A."/>
            <person name="Yoshinaga Y."/>
            <person name="Zwiers L.-H."/>
            <person name="Turgeon B."/>
            <person name="Goodwin S."/>
            <person name="Spatafora J."/>
            <person name="Crous P."/>
            <person name="Grigoriev I."/>
        </authorList>
    </citation>
    <scope>NUCLEOTIDE SEQUENCE</scope>
    <source>
        <strain evidence="9">CBS 122367</strain>
    </source>
</reference>
<feature type="coiled-coil region" evidence="7">
    <location>
        <begin position="450"/>
        <end position="477"/>
    </location>
</feature>
<dbReference type="AlphaFoldDB" id="A0A6G1IZX0"/>
<evidence type="ECO:0000313" key="10">
    <source>
        <dbReference type="Proteomes" id="UP000799291"/>
    </source>
</evidence>
<dbReference type="SUPFAM" id="SSF56112">
    <property type="entry name" value="Protein kinase-like (PK-like)"/>
    <property type="match status" value="1"/>
</dbReference>
<comment type="similarity">
    <text evidence="2">Belongs to the AIM9 family.</text>
</comment>
<gene>
    <name evidence="9" type="ORF">K458DRAFT_478381</name>
</gene>
<evidence type="ECO:0000256" key="4">
    <source>
        <dbReference type="ARBA" id="ARBA00022946"/>
    </source>
</evidence>
<dbReference type="PANTHER" id="PTHR36091">
    <property type="entry name" value="ALTERED INHERITANCE OF MITOCHONDRIA PROTEIN 9, MITOCHONDRIAL"/>
    <property type="match status" value="1"/>
</dbReference>
<comment type="subcellular location">
    <subcellularLocation>
        <location evidence="1">Mitochondrion</location>
    </subcellularLocation>
</comment>
<evidence type="ECO:0000313" key="9">
    <source>
        <dbReference type="EMBL" id="KAF2683513.1"/>
    </source>
</evidence>
<evidence type="ECO:0000256" key="3">
    <source>
        <dbReference type="ARBA" id="ARBA00016197"/>
    </source>
</evidence>
<evidence type="ECO:0000259" key="8">
    <source>
        <dbReference type="Pfam" id="PF01636"/>
    </source>
</evidence>
<evidence type="ECO:0000256" key="1">
    <source>
        <dbReference type="ARBA" id="ARBA00004173"/>
    </source>
</evidence>
<keyword evidence="7" id="KW-0175">Coiled coil</keyword>
<dbReference type="Gene3D" id="3.90.1200.10">
    <property type="match status" value="1"/>
</dbReference>